<sequence>MQTLFDLLNYAASSKAPPLWATENDRVHRDFQIASKFQNTLNFRVYGTNTLTGHRDGEEGFGTENIDINAEILSTHAISYGENYCAFEVKCISYAKLYSLAAGYTGIDTRCYRELQELCVRTDFNPLIPKGSSYSCGDVIPAAHWARNVFERFRDKNIPTPQGTAMALINGAFVHIGLAAASVKNIEIPFAIFLENSIAHAQFSNRVGELYYFSNAERSWPASVMQHVRAKVVKRGFSHEKQSSVSIRAIPQELEAFCVAAEDYMREINLLIFKPSGNPLFVEGEPAPLSQASFFCPTLSIKTGALIEAILFCAWAVVQRVIFILSGDTTVPIDGGDQGSPLGLIQIPKLMMGKLEAMRSKYGSRCYSSGGQTSYGIEDLWTHGVGQVENLIEVLGDFSEISILEAYVLAMADKKFDIFAEPSKFIKKVKESAAPADAVALLRDDRLLMLLEESLEQFPTRHPKDSCR</sequence>
<gene>
    <name evidence="1" type="ORF">AB4875_16970</name>
</gene>
<protein>
    <submittedName>
        <fullName evidence="1">Aromatic amino acid lyase</fullName>
    </submittedName>
</protein>
<name>A0ABV3U009_9GAMM</name>
<keyword evidence="1" id="KW-0456">Lyase</keyword>
<evidence type="ECO:0000313" key="2">
    <source>
        <dbReference type="Proteomes" id="UP001557484"/>
    </source>
</evidence>
<dbReference type="RefSeq" id="WP_368377302.1">
    <property type="nucleotide sequence ID" value="NZ_JBFRYB010000002.1"/>
</dbReference>
<dbReference type="Pfam" id="PF00221">
    <property type="entry name" value="Lyase_aromatic"/>
    <property type="match status" value="1"/>
</dbReference>
<keyword evidence="2" id="KW-1185">Reference proteome</keyword>
<dbReference type="Gene3D" id="1.10.275.10">
    <property type="entry name" value="Fumarase/aspartase (N-terminal domain)"/>
    <property type="match status" value="1"/>
</dbReference>
<dbReference type="EMBL" id="JBFRYB010000002">
    <property type="protein sequence ID" value="MEX1667191.1"/>
    <property type="molecule type" value="Genomic_DNA"/>
</dbReference>
<dbReference type="InterPro" id="IPR024083">
    <property type="entry name" value="Fumarase/histidase_N"/>
</dbReference>
<dbReference type="GO" id="GO:0016829">
    <property type="term" value="F:lyase activity"/>
    <property type="evidence" value="ECO:0007669"/>
    <property type="project" value="UniProtKB-KW"/>
</dbReference>
<evidence type="ECO:0000313" key="1">
    <source>
        <dbReference type="EMBL" id="MEX1667191.1"/>
    </source>
</evidence>
<dbReference type="Proteomes" id="UP001557484">
    <property type="component" value="Unassembled WGS sequence"/>
</dbReference>
<organism evidence="1 2">
    <name type="scientific">Zhongshania arctica</name>
    <dbReference type="NCBI Taxonomy" id="3238302"/>
    <lineage>
        <taxon>Bacteria</taxon>
        <taxon>Pseudomonadati</taxon>
        <taxon>Pseudomonadota</taxon>
        <taxon>Gammaproteobacteria</taxon>
        <taxon>Cellvibrionales</taxon>
        <taxon>Spongiibacteraceae</taxon>
        <taxon>Zhongshania</taxon>
    </lineage>
</organism>
<dbReference type="SUPFAM" id="SSF48557">
    <property type="entry name" value="L-aspartase-like"/>
    <property type="match status" value="1"/>
</dbReference>
<accession>A0ABV3U009</accession>
<comment type="caution">
    <text evidence="1">The sequence shown here is derived from an EMBL/GenBank/DDBJ whole genome shotgun (WGS) entry which is preliminary data.</text>
</comment>
<dbReference type="InterPro" id="IPR001106">
    <property type="entry name" value="Aromatic_Lyase"/>
</dbReference>
<proteinExistence type="predicted"/>
<dbReference type="InterPro" id="IPR008948">
    <property type="entry name" value="L-Aspartase-like"/>
</dbReference>
<reference evidence="1 2" key="1">
    <citation type="journal article" date="2011" name="Int. J. Syst. Evol. Microbiol.">
        <title>Zhongshania antarctica gen. nov., sp. nov. and Zhongshania guokunii sp. nov., gammaproteobacteria respectively isolated from coastal attached (fast) ice and surface seawater of the Antarctic.</title>
        <authorList>
            <person name="Li H.J."/>
            <person name="Zhang X.Y."/>
            <person name="Chen C.X."/>
            <person name="Zhang Y.J."/>
            <person name="Gao Z.M."/>
            <person name="Yu Y."/>
            <person name="Chen X.L."/>
            <person name="Chen B."/>
            <person name="Zhang Y.Z."/>
        </authorList>
    </citation>
    <scope>NUCLEOTIDE SEQUENCE [LARGE SCALE GENOMIC DNA]</scope>
    <source>
        <strain evidence="1 2">R06B22</strain>
    </source>
</reference>